<dbReference type="OMA" id="NLFCHAP"/>
<dbReference type="KEGG" id="yli:2906976"/>
<keyword evidence="4" id="KW-0288">FMN</keyword>
<dbReference type="EMBL" id="KZ858951">
    <property type="protein sequence ID" value="RDW28600.1"/>
    <property type="molecule type" value="Genomic_DNA"/>
</dbReference>
<dbReference type="Gene3D" id="3.20.20.70">
    <property type="entry name" value="Aldolase class I"/>
    <property type="match status" value="1"/>
</dbReference>
<dbReference type="InterPro" id="IPR013785">
    <property type="entry name" value="Aldolase_TIM"/>
</dbReference>
<dbReference type="GeneID" id="2906976"/>
<dbReference type="GO" id="GO:0018580">
    <property type="term" value="F:nitronate monooxygenase activity"/>
    <property type="evidence" value="ECO:0007669"/>
    <property type="project" value="InterPro"/>
</dbReference>
<accession>A0A1H6PID9</accession>
<evidence type="ECO:0000256" key="6">
    <source>
        <dbReference type="ARBA" id="ARBA00023033"/>
    </source>
</evidence>
<dbReference type="PANTHER" id="PTHR42747">
    <property type="entry name" value="NITRONATE MONOOXYGENASE-RELATED"/>
    <property type="match status" value="1"/>
</dbReference>
<dbReference type="Pfam" id="PF03060">
    <property type="entry name" value="NMO"/>
    <property type="match status" value="1"/>
</dbReference>
<evidence type="ECO:0000313" key="7">
    <source>
        <dbReference type="EMBL" id="AOW01486.1"/>
    </source>
</evidence>
<organism evidence="7 9">
    <name type="scientific">Yarrowia lipolytica</name>
    <name type="common">Candida lipolytica</name>
    <dbReference type="NCBI Taxonomy" id="4952"/>
    <lineage>
        <taxon>Eukaryota</taxon>
        <taxon>Fungi</taxon>
        <taxon>Dikarya</taxon>
        <taxon>Ascomycota</taxon>
        <taxon>Saccharomycotina</taxon>
        <taxon>Dipodascomycetes</taxon>
        <taxon>Dipodascales</taxon>
        <taxon>Dipodascales incertae sedis</taxon>
        <taxon>Yarrowia</taxon>
    </lineage>
</organism>
<sequence length="344" mass="37334">MNRLQILKGKIFQAPMAGATNPAFVAKSSNLGFVGNLGCGYMMPSKISEGIEEIKKETSKPFGINLFVTKGVPDYESVVSSDKSILKAIETVYASADVSFSAPSYPSCVPPFDKQLEAVLQNPPPIVSFTFGIISADQVEQLHAKNIIVIGTATNREEAVSWKQAGADAVVLQGREAGGHRGTWIGPEKDSLFKLDELIEATKDVDIPIIPAGGVATIQRAKVLQQNPRVLAVTVGTALLMSHESPLCAAHKKHFVELSQPSQVANTFAFSGKMAKGARNGVFDELENKYYPYPIQHYLTSGLRAEAAKQQKTDYLAMWCGDGVVERSELKSLEELAKEFEVEK</sequence>
<dbReference type="VEuPathDB" id="FungiDB:YALI0_B09999g"/>
<evidence type="ECO:0000313" key="10">
    <source>
        <dbReference type="Proteomes" id="UP000256601"/>
    </source>
</evidence>
<keyword evidence="8" id="KW-0223">Dioxygenase</keyword>
<dbReference type="SUPFAM" id="SSF51412">
    <property type="entry name" value="Inosine monophosphate dehydrogenase (IMPDH)"/>
    <property type="match status" value="1"/>
</dbReference>
<dbReference type="RefSeq" id="XP_500700.1">
    <property type="nucleotide sequence ID" value="XM_500700.1"/>
</dbReference>
<evidence type="ECO:0000313" key="9">
    <source>
        <dbReference type="Proteomes" id="UP000182444"/>
    </source>
</evidence>
<evidence type="ECO:0000256" key="2">
    <source>
        <dbReference type="ARBA" id="ARBA00009881"/>
    </source>
</evidence>
<reference evidence="8 10" key="2">
    <citation type="submission" date="2018-07" db="EMBL/GenBank/DDBJ databases">
        <title>Draft Genome Assemblies for Five Robust Yarrowia lipolytica Strains Exhibiting High Lipid Production and Pentose Sugar Utilization and Sugar Alcohol Secretion from Undetoxified Lignocellulosic Biomass Hydrolysates.</title>
        <authorList>
            <consortium name="DOE Joint Genome Institute"/>
            <person name="Walker C."/>
            <person name="Ryu S."/>
            <person name="Na H."/>
            <person name="Zane M."/>
            <person name="LaButti K."/>
            <person name="Lipzen A."/>
            <person name="Haridas S."/>
            <person name="Barry K."/>
            <person name="Grigoriev I.V."/>
            <person name="Quarterman J."/>
            <person name="Slininger P."/>
            <person name="Dien B."/>
            <person name="Trinh C.T."/>
        </authorList>
    </citation>
    <scope>NUCLEOTIDE SEQUENCE [LARGE SCALE GENOMIC DNA]</scope>
    <source>
        <strain evidence="8 10">YB392</strain>
    </source>
</reference>
<dbReference type="CDD" id="cd04730">
    <property type="entry name" value="NPD_like"/>
    <property type="match status" value="1"/>
</dbReference>
<protein>
    <submittedName>
        <fullName evidence="8">2-nitropropane dioxygenase</fullName>
    </submittedName>
</protein>
<dbReference type="EMBL" id="CP017554">
    <property type="protein sequence ID" value="AOW01486.1"/>
    <property type="molecule type" value="Genomic_DNA"/>
</dbReference>
<dbReference type="VEuPathDB" id="FungiDB:YALI1_B13483g"/>
<dbReference type="AlphaFoldDB" id="A0A1H6PID9"/>
<dbReference type="OrthoDB" id="10265891at2759"/>
<evidence type="ECO:0000313" key="8">
    <source>
        <dbReference type="EMBL" id="RDW28600.1"/>
    </source>
</evidence>
<name>A0A1H6PID9_YARLL</name>
<comment type="cofactor">
    <cofactor evidence="1">
        <name>FMN</name>
        <dbReference type="ChEBI" id="CHEBI:58210"/>
    </cofactor>
</comment>
<evidence type="ECO:0000256" key="5">
    <source>
        <dbReference type="ARBA" id="ARBA00023002"/>
    </source>
</evidence>
<keyword evidence="5" id="KW-0560">Oxidoreductase</keyword>
<evidence type="ECO:0000256" key="1">
    <source>
        <dbReference type="ARBA" id="ARBA00001917"/>
    </source>
</evidence>
<proteinExistence type="inferred from homology"/>
<reference evidence="7 9" key="1">
    <citation type="journal article" date="2016" name="PLoS ONE">
        <title>Sequence Assembly of Yarrowia lipolytica Strain W29/CLIB89 Shows Transposable Element Diversity.</title>
        <authorList>
            <person name="Magnan C."/>
            <person name="Yu J."/>
            <person name="Chang I."/>
            <person name="Jahn E."/>
            <person name="Kanomata Y."/>
            <person name="Wu J."/>
            <person name="Zeller M."/>
            <person name="Oakes M."/>
            <person name="Baldi P."/>
            <person name="Sandmeyer S."/>
        </authorList>
    </citation>
    <scope>NUCLEOTIDE SEQUENCE [LARGE SCALE GENOMIC DNA]</scope>
    <source>
        <strain evidence="7">CLIB89</strain>
        <strain evidence="9">CLIB89(W29)</strain>
    </source>
</reference>
<dbReference type="Proteomes" id="UP000256601">
    <property type="component" value="Unassembled WGS sequence"/>
</dbReference>
<dbReference type="PANTHER" id="PTHR42747:SF3">
    <property type="entry name" value="NITRONATE MONOOXYGENASE-RELATED"/>
    <property type="match status" value="1"/>
</dbReference>
<keyword evidence="6" id="KW-0503">Monooxygenase</keyword>
<evidence type="ECO:0000256" key="4">
    <source>
        <dbReference type="ARBA" id="ARBA00022643"/>
    </source>
</evidence>
<comment type="similarity">
    <text evidence="2">Belongs to the nitronate monooxygenase family. NMO class I subfamily.</text>
</comment>
<dbReference type="GO" id="GO:0051213">
    <property type="term" value="F:dioxygenase activity"/>
    <property type="evidence" value="ECO:0007669"/>
    <property type="project" value="UniProtKB-KW"/>
</dbReference>
<dbReference type="eggNOG" id="ENOG502QSZT">
    <property type="taxonomic scope" value="Eukaryota"/>
</dbReference>
<keyword evidence="3" id="KW-0285">Flavoprotein</keyword>
<dbReference type="InterPro" id="IPR004136">
    <property type="entry name" value="NMO"/>
</dbReference>
<evidence type="ECO:0000256" key="3">
    <source>
        <dbReference type="ARBA" id="ARBA00022630"/>
    </source>
</evidence>
<dbReference type="Proteomes" id="UP000182444">
    <property type="component" value="Chromosome 1B"/>
</dbReference>
<gene>
    <name evidence="8" type="ORF">B0I71DRAFT_127031</name>
    <name evidence="7" type="ORF">YALI1_B13483g</name>
</gene>